<feature type="region of interest" description="Disordered" evidence="3">
    <location>
        <begin position="268"/>
        <end position="304"/>
    </location>
</feature>
<dbReference type="InterPro" id="IPR055221">
    <property type="entry name" value="PSF3_N"/>
</dbReference>
<dbReference type="AlphaFoldDB" id="A0AAW1QFQ6"/>
<comment type="subcellular location">
    <subcellularLocation>
        <location evidence="1">Nucleus</location>
    </subcellularLocation>
</comment>
<protein>
    <recommendedName>
        <fullName evidence="4">RNA polymerase Rpb4/RPC9 core domain-containing protein</fullName>
    </recommendedName>
</protein>
<name>A0AAW1QFQ6_9CHLO</name>
<dbReference type="InterPro" id="IPR005574">
    <property type="entry name" value="Rpb4/RPC9"/>
</dbReference>
<proteinExistence type="predicted"/>
<dbReference type="GO" id="GO:1902975">
    <property type="term" value="P:mitotic DNA replication initiation"/>
    <property type="evidence" value="ECO:0007669"/>
    <property type="project" value="TreeGrafter"/>
</dbReference>
<dbReference type="GO" id="GO:0030880">
    <property type="term" value="C:RNA polymerase complex"/>
    <property type="evidence" value="ECO:0007669"/>
    <property type="project" value="InterPro"/>
</dbReference>
<comment type="caution">
    <text evidence="5">The sequence shown here is derived from an EMBL/GenBank/DDBJ whole genome shotgun (WGS) entry which is preliminary data.</text>
</comment>
<reference evidence="5 6" key="1">
    <citation type="journal article" date="2024" name="Nat. Commun.">
        <title>Phylogenomics reveals the evolutionary origins of lichenization in chlorophyte algae.</title>
        <authorList>
            <person name="Puginier C."/>
            <person name="Libourel C."/>
            <person name="Otte J."/>
            <person name="Skaloud P."/>
            <person name="Haon M."/>
            <person name="Grisel S."/>
            <person name="Petersen M."/>
            <person name="Berrin J.G."/>
            <person name="Delaux P.M."/>
            <person name="Dal Grande F."/>
            <person name="Keller J."/>
        </authorList>
    </citation>
    <scope>NUCLEOTIDE SEQUENCE [LARGE SCALE GENOMIC DNA]</scope>
    <source>
        <strain evidence="5 6">SAG 2043</strain>
    </source>
</reference>
<accession>A0AAW1QFQ6</accession>
<dbReference type="GO" id="GO:0006352">
    <property type="term" value="P:DNA-templated transcription initiation"/>
    <property type="evidence" value="ECO:0007669"/>
    <property type="project" value="InterPro"/>
</dbReference>
<feature type="domain" description="RNA polymerase Rpb4/RPC9 core" evidence="4">
    <location>
        <begin position="1"/>
        <end position="115"/>
    </location>
</feature>
<evidence type="ECO:0000256" key="1">
    <source>
        <dbReference type="ARBA" id="ARBA00004123"/>
    </source>
</evidence>
<dbReference type="SUPFAM" id="SSF47819">
    <property type="entry name" value="HRDC-like"/>
    <property type="match status" value="1"/>
</dbReference>
<dbReference type="Pfam" id="PF22466">
    <property type="entry name" value="PSF3_N"/>
    <property type="match status" value="1"/>
</dbReference>
<dbReference type="PANTHER" id="PTHR22768:SF0">
    <property type="entry name" value="DNA REPLICATION COMPLEX GINS PROTEIN PSF3"/>
    <property type="match status" value="1"/>
</dbReference>
<dbReference type="InterPro" id="IPR036224">
    <property type="entry name" value="GINS_bundle-like_dom_sf"/>
</dbReference>
<dbReference type="EMBL" id="JALJOR010000003">
    <property type="protein sequence ID" value="KAK9820298.1"/>
    <property type="molecule type" value="Genomic_DNA"/>
</dbReference>
<evidence type="ECO:0000259" key="4">
    <source>
        <dbReference type="SMART" id="SM00657"/>
    </source>
</evidence>
<dbReference type="SUPFAM" id="SSF158573">
    <property type="entry name" value="GINS helical bundle-like"/>
    <property type="match status" value="1"/>
</dbReference>
<keyword evidence="2" id="KW-0539">Nucleus</keyword>
<organism evidence="5 6">
    <name type="scientific">[Myrmecia] bisecta</name>
    <dbReference type="NCBI Taxonomy" id="41462"/>
    <lineage>
        <taxon>Eukaryota</taxon>
        <taxon>Viridiplantae</taxon>
        <taxon>Chlorophyta</taxon>
        <taxon>core chlorophytes</taxon>
        <taxon>Trebouxiophyceae</taxon>
        <taxon>Trebouxiales</taxon>
        <taxon>Trebouxiaceae</taxon>
        <taxon>Myrmecia</taxon>
    </lineage>
</organism>
<evidence type="ECO:0000256" key="2">
    <source>
        <dbReference type="ARBA" id="ARBA00023242"/>
    </source>
</evidence>
<dbReference type="InterPro" id="IPR038324">
    <property type="entry name" value="Rpb4/RPC9_sf"/>
</dbReference>
<evidence type="ECO:0000313" key="6">
    <source>
        <dbReference type="Proteomes" id="UP001489004"/>
    </source>
</evidence>
<dbReference type="CDD" id="cd11713">
    <property type="entry name" value="GINS_A_psf3"/>
    <property type="match status" value="1"/>
</dbReference>
<evidence type="ECO:0000313" key="5">
    <source>
        <dbReference type="EMBL" id="KAK9820298.1"/>
    </source>
</evidence>
<evidence type="ECO:0000256" key="3">
    <source>
        <dbReference type="SAM" id="MobiDB-lite"/>
    </source>
</evidence>
<dbReference type="GO" id="GO:0000811">
    <property type="term" value="C:GINS complex"/>
    <property type="evidence" value="ECO:0007669"/>
    <property type="project" value="TreeGrafter"/>
</dbReference>
<dbReference type="Gene3D" id="1.20.1250.40">
    <property type="match status" value="1"/>
</dbReference>
<sequence length="304" mass="33576">MKVLDQNAGLLSNSEVLQLLAERGADKQGALSQALPSESRAYAYLVERSAGLLSREKLQAAVEALRGYNLTRAEILQLLNLKPTTAVEIHLVVEDCASFYDVHAILAEETMLPVSFLTGAAGLGRALDPSSDDKNLKQGSKVDIPLWMVPVLAQRNMLRVRVPRFYGEKMRVKMQLGAGCEDLRIRCPYFYDVGCTLSMITHHDALAPFLNSTFRNRYKELLVKAHSTDTGPTITKMQARLCTEENLLFQAGRTSVDVFERWRYSGGSDAHKLQGNKRRHDGQNISSTVPAGAVQPTVGKSTGR</sequence>
<dbReference type="Pfam" id="PF03874">
    <property type="entry name" value="RNA_pol_Rpb4"/>
    <property type="match status" value="1"/>
</dbReference>
<dbReference type="InterPro" id="IPR006590">
    <property type="entry name" value="RNA_pol_Rpb4/RPC9_core"/>
</dbReference>
<dbReference type="InterPro" id="IPR038437">
    <property type="entry name" value="GINS_Psf3_sf"/>
</dbReference>
<keyword evidence="6" id="KW-1185">Reference proteome</keyword>
<dbReference type="CDD" id="cd21693">
    <property type="entry name" value="GINS_B_Psf3"/>
    <property type="match status" value="1"/>
</dbReference>
<gene>
    <name evidence="5" type="ORF">WJX72_008713</name>
</gene>
<dbReference type="InterPro" id="IPR010997">
    <property type="entry name" value="HRDC-like_sf"/>
</dbReference>
<dbReference type="InterPro" id="IPR010492">
    <property type="entry name" value="GINS_Psf3"/>
</dbReference>
<dbReference type="GO" id="GO:0000166">
    <property type="term" value="F:nucleotide binding"/>
    <property type="evidence" value="ECO:0007669"/>
    <property type="project" value="InterPro"/>
</dbReference>
<dbReference type="SMART" id="SM00657">
    <property type="entry name" value="RPOL4c"/>
    <property type="match status" value="1"/>
</dbReference>
<dbReference type="Gene3D" id="1.20.58.2050">
    <property type="match status" value="1"/>
</dbReference>
<dbReference type="PANTHER" id="PTHR22768">
    <property type="entry name" value="DNA REPLICATION COMPLEX GINS PROTEIN PSF3"/>
    <property type="match status" value="1"/>
</dbReference>
<dbReference type="SUPFAM" id="SSF160059">
    <property type="entry name" value="PriA/YqbF domain"/>
    <property type="match status" value="1"/>
</dbReference>
<dbReference type="Proteomes" id="UP001489004">
    <property type="component" value="Unassembled WGS sequence"/>
</dbReference>